<reference evidence="2" key="2">
    <citation type="journal article" date="2021" name="Microbiol. Resour. Announc.">
        <title>Complete Genome Sequences of Three Human Oral Treponema parvum Isolates.</title>
        <authorList>
            <person name="Zeng H."/>
            <person name="Watt R.M."/>
        </authorList>
    </citation>
    <scope>NUCLEOTIDE SEQUENCE</scope>
    <source>
        <strain evidence="2">ATCC 700773</strain>
    </source>
</reference>
<reference evidence="2" key="1">
    <citation type="submission" date="2020-05" db="EMBL/GenBank/DDBJ databases">
        <authorList>
            <person name="Zeng H."/>
            <person name="Chan Y.K."/>
            <person name="Watt R.M."/>
        </authorList>
    </citation>
    <scope>NUCLEOTIDE SEQUENCE</scope>
    <source>
        <strain evidence="2">ATCC 700773</strain>
    </source>
</reference>
<accession>A0A975F039</accession>
<feature type="region of interest" description="Disordered" evidence="1">
    <location>
        <begin position="549"/>
        <end position="570"/>
    </location>
</feature>
<dbReference type="RefSeq" id="WP_210116815.1">
    <property type="nucleotide sequence ID" value="NZ_CP054257.1"/>
</dbReference>
<evidence type="ECO:0000256" key="1">
    <source>
        <dbReference type="SAM" id="MobiDB-lite"/>
    </source>
</evidence>
<feature type="region of interest" description="Disordered" evidence="1">
    <location>
        <begin position="309"/>
        <end position="328"/>
    </location>
</feature>
<proteinExistence type="predicted"/>
<sequence>MSGQRNKRTVATKYFEIIYASGSEKTASLVASNIDAIYESICAEFYETPWMRRFPVTITNSVDDLNAYYTPYPYNRIVLYDTLPSEEFSVFSNTALSVLYHELVHAVTFNMKNKGFKILGKIFGDALNPAFVNVPASVSEGAAVLMESLADQSLSDKKSMGENISAGGGGSAEKLSAGGVDKKRNVKAESPEGRTAKSERAGGRMNSPFSTHVVRQAKIDGKFPGWREITGARDIFPVGEMPYIFGGMFYTYVRQTFGDKKYAEFWRKLVNGFDLKFYEGMFKKVFGAPLDNVWRDWYESIEIPADLTGEGKDTAESVSGSDASEKKGGGVTFYGERASESQLFTSLTSSVLSAGRRIAWIDSSTDSVWIKHFNEEGEPKKLFTLPGISRIKFSSDGRYLAVSRTNPADGKNYSGIYDVKTKKLKFARQSGLRDAAVICGADGEKYFSAVYVKSQRSQIRLYKIKESSVKTEISSDVFMYVDFDRVSRLPLSLTPLAVPAQATLSQAPHTALSHPLAMQMPASTQAQPLGTTRLPLITLSPAAQVSPAALPLTTPQPTPPSQTPQSGRRTNDVLQDQADDTLMPFSLTDAGNGMLSWIVKDGMKNKISLCEINTKNIRTYELPKEPGGVSIKFLSGIVPDGFLAGQKGVLLVFSYTVENSLPRLGYFALDLDKKNTANKKGNAFWFFQKRDVSGGVYYPVAKPLSQGVKFPDSLYIARFFDSKKIRSFSGDDVEFERFLAEEEKPSVLPAEQTIAEDSKDFTHGKAAASEIESPGIQGAKPYFPFKYFADGLFLPISVLPFYDAALNETAGAPLGLLWITSDPWMGTMLSFTGGYDIAEKLGGIGAAVSGGTSTGAFKYEISSSAVFDDAGLFQTAGKLALTSSIPAGALFDVVFYDTAAAMKGHSFDADSGKNNSLDWFSANNLSEIMFSTVRKTGRSYYSAGGLFAGPTLKNEYYNCADLDFNSYYANLGFKIGYKLPYILPFLNLRPDGNGATLNVPHSASVSFLPSAGTFASLTADLVLFSYEVQRGFSMLLPFYMQRFSFVGSYNGKCKYRDYGSWDIKRAAELTRNCFDGGADYYDRAGLALDLYFAFNSGSFTQVPIRMRFLGEYAIRKEAEENRFAFGIRTKILM</sequence>
<gene>
    <name evidence="2" type="ORF">HRI96_07785</name>
</gene>
<dbReference type="EMBL" id="CP054257">
    <property type="protein sequence ID" value="QTQ12101.1"/>
    <property type="molecule type" value="Genomic_DNA"/>
</dbReference>
<feature type="compositionally biased region" description="Basic and acidic residues" evidence="1">
    <location>
        <begin position="180"/>
        <end position="202"/>
    </location>
</feature>
<protein>
    <submittedName>
        <fullName evidence="2">Uncharacterized protein</fullName>
    </submittedName>
</protein>
<name>A0A975F039_9SPIR</name>
<dbReference type="SUPFAM" id="SSF82171">
    <property type="entry name" value="DPP6 N-terminal domain-like"/>
    <property type="match status" value="1"/>
</dbReference>
<evidence type="ECO:0000313" key="2">
    <source>
        <dbReference type="EMBL" id="QTQ12101.1"/>
    </source>
</evidence>
<evidence type="ECO:0000313" key="3">
    <source>
        <dbReference type="Proteomes" id="UP000671995"/>
    </source>
</evidence>
<feature type="region of interest" description="Disordered" evidence="1">
    <location>
        <begin position="160"/>
        <end position="207"/>
    </location>
</feature>
<dbReference type="AlphaFoldDB" id="A0A975F039"/>
<dbReference type="Proteomes" id="UP000671995">
    <property type="component" value="Chromosome"/>
</dbReference>
<organism evidence="2 3">
    <name type="scientific">Treponema parvum</name>
    <dbReference type="NCBI Taxonomy" id="138851"/>
    <lineage>
        <taxon>Bacteria</taxon>
        <taxon>Pseudomonadati</taxon>
        <taxon>Spirochaetota</taxon>
        <taxon>Spirochaetia</taxon>
        <taxon>Spirochaetales</taxon>
        <taxon>Treponemataceae</taxon>
        <taxon>Treponema</taxon>
    </lineage>
</organism>